<evidence type="ECO:0000313" key="3">
    <source>
        <dbReference type="Proteomes" id="UP000750711"/>
    </source>
</evidence>
<feature type="compositionally biased region" description="Low complexity" evidence="1">
    <location>
        <begin position="72"/>
        <end position="110"/>
    </location>
</feature>
<evidence type="ECO:0000313" key="2">
    <source>
        <dbReference type="EMBL" id="KAH0548179.1"/>
    </source>
</evidence>
<dbReference type="AlphaFoldDB" id="A0A9P8IIZ4"/>
<comment type="caution">
    <text evidence="2">The sequence shown here is derived from an EMBL/GenBank/DDBJ whole genome shotgun (WGS) entry which is preliminary data.</text>
</comment>
<proteinExistence type="predicted"/>
<keyword evidence="3" id="KW-1185">Reference proteome</keyword>
<dbReference type="EMBL" id="JAGHQM010002762">
    <property type="protein sequence ID" value="KAH0548179.1"/>
    <property type="molecule type" value="Genomic_DNA"/>
</dbReference>
<feature type="region of interest" description="Disordered" evidence="1">
    <location>
        <begin position="207"/>
        <end position="283"/>
    </location>
</feature>
<sequence length="283" mass="30643">MAVVVSFLVDLDRAEEIMGDMEKWLESGEEEEAPRGVVRWLEEFGDGKTVEKLRKEVVGRLVFEADKPSPLPATTTPPSATTTLAVTTTPSTTTTPDATTTPAAATTSDPLRGRHPPAAAMVEQISRAVTAMRDRSDESQRPAFLRLQEVLDEIASAPASTQLRMQGIMSGVSRLFMSRFRHSPRHSSVLVTTAESELRGALRRILREPGAPPPSPRQHTDGVSGTSSGEHAELGGQEEEEVVWGGHGLGFFAASTPPPPPPPPSSLDNWREAEDESEEEFTL</sequence>
<evidence type="ECO:0000256" key="1">
    <source>
        <dbReference type="SAM" id="MobiDB-lite"/>
    </source>
</evidence>
<reference evidence="2" key="1">
    <citation type="submission" date="2021-03" db="EMBL/GenBank/DDBJ databases">
        <title>Comparative genomics and phylogenomic investigation of the class Geoglossomycetes provide insights into ecological specialization and systematics.</title>
        <authorList>
            <person name="Melie T."/>
            <person name="Pirro S."/>
            <person name="Miller A.N."/>
            <person name="Quandt A."/>
        </authorList>
    </citation>
    <scope>NUCLEOTIDE SEQUENCE</scope>
    <source>
        <strain evidence="2">CAQ_001_2017</strain>
    </source>
</reference>
<gene>
    <name evidence="2" type="ORF">GP486_008101</name>
</gene>
<feature type="region of interest" description="Disordered" evidence="1">
    <location>
        <begin position="67"/>
        <end position="115"/>
    </location>
</feature>
<protein>
    <submittedName>
        <fullName evidence="2">Uncharacterized protein</fullName>
    </submittedName>
</protein>
<accession>A0A9P8IIZ4</accession>
<organism evidence="2 3">
    <name type="scientific">Trichoglossum hirsutum</name>
    <dbReference type="NCBI Taxonomy" id="265104"/>
    <lineage>
        <taxon>Eukaryota</taxon>
        <taxon>Fungi</taxon>
        <taxon>Dikarya</taxon>
        <taxon>Ascomycota</taxon>
        <taxon>Pezizomycotina</taxon>
        <taxon>Geoglossomycetes</taxon>
        <taxon>Geoglossales</taxon>
        <taxon>Geoglossaceae</taxon>
        <taxon>Trichoglossum</taxon>
    </lineage>
</organism>
<feature type="compositionally biased region" description="Pro residues" evidence="1">
    <location>
        <begin position="256"/>
        <end position="265"/>
    </location>
</feature>
<name>A0A9P8IIZ4_9PEZI</name>
<dbReference type="Proteomes" id="UP000750711">
    <property type="component" value="Unassembled WGS sequence"/>
</dbReference>
<feature type="compositionally biased region" description="Acidic residues" evidence="1">
    <location>
        <begin position="273"/>
        <end position="283"/>
    </location>
</feature>